<keyword evidence="15" id="KW-1185">Reference proteome</keyword>
<dbReference type="SMART" id="SM00490">
    <property type="entry name" value="HELICc"/>
    <property type="match status" value="1"/>
</dbReference>
<feature type="domain" description="Helicase C-terminal" evidence="13">
    <location>
        <begin position="289"/>
        <end position="436"/>
    </location>
</feature>
<sequence length="651" mass="68867">MEAARARLAANRREQRELRAEEAQLLAQIAAAEDDAARAAEAASLAAAPPRPPATDWGGSFEWDGAVCAALASPFGHAAFRPLQREVVNATLASEDVFAVLPTGAGKSLLYHLPGVVRPGLTLVVSPLVSLMEDQVHKLLGLGVRAALLAADATDRAQAAAIQNAAADPAASGLRFLYVTPERIAKSKLLMSRLQKCHVSGQLARVAIDEAHCCSAQGHDFRPDFLALGSLRDNFPSAPILALTATASDAVRADVQAILQMRRVVCFRGHFDRTNLRYEVRPKPAEPALLDEMAAVCRRHGGGGIVYTLSRADAEKVAGGLVERGVVAAAYHAGCDSAQRRSLQAAWQAGAAQVVVATIAFGLGIDKPDVRFVLHHTMSKSLEAYYQESGRAGRDGVDAEVIAWWKPSDMYRLASLACESRDRSAAMAQLMAAASYCEAPASCRREAFSTLFQQPVHQCWADGARRRRRCCDNCAAPPAEAAGAEALARGGRLAVCVLRVLHDANESADGDGAAPAHLTALKLVEKAAAPLGVKVSRDELERLVLRLVLEGAVQLHFAYTAYSINTYLYVRPSLGRKLSGGVCSADELGLSTAVRASCSVPAGGKKGVADADSSVRPDTAKAAAPRSAKRKAASINSQEEQGPSCSPIVLE</sequence>
<dbReference type="GO" id="GO:0005737">
    <property type="term" value="C:cytoplasm"/>
    <property type="evidence" value="ECO:0007669"/>
    <property type="project" value="TreeGrafter"/>
</dbReference>
<comment type="caution">
    <text evidence="14">The sequence shown here is derived from an EMBL/GenBank/DDBJ whole genome shotgun (WGS) entry which is preliminary data.</text>
</comment>
<dbReference type="PANTHER" id="PTHR13710">
    <property type="entry name" value="DNA HELICASE RECQ FAMILY MEMBER"/>
    <property type="match status" value="1"/>
</dbReference>
<feature type="compositionally biased region" description="Polar residues" evidence="11">
    <location>
        <begin position="635"/>
        <end position="644"/>
    </location>
</feature>
<evidence type="ECO:0000256" key="10">
    <source>
        <dbReference type="SAM" id="Coils"/>
    </source>
</evidence>
<dbReference type="SUPFAM" id="SSF52540">
    <property type="entry name" value="P-loop containing nucleoside triphosphate hydrolases"/>
    <property type="match status" value="1"/>
</dbReference>
<gene>
    <name evidence="14" type="ORF">AB1Y20_006902</name>
</gene>
<evidence type="ECO:0000256" key="6">
    <source>
        <dbReference type="ARBA" id="ARBA00023125"/>
    </source>
</evidence>
<dbReference type="GO" id="GO:0005524">
    <property type="term" value="F:ATP binding"/>
    <property type="evidence" value="ECO:0007669"/>
    <property type="project" value="UniProtKB-KW"/>
</dbReference>
<keyword evidence="10" id="KW-0175">Coiled coil</keyword>
<dbReference type="AlphaFoldDB" id="A0AB34J082"/>
<dbReference type="GO" id="GO:0043138">
    <property type="term" value="F:3'-5' DNA helicase activity"/>
    <property type="evidence" value="ECO:0007669"/>
    <property type="project" value="UniProtKB-EC"/>
</dbReference>
<keyword evidence="6" id="KW-0238">DNA-binding</keyword>
<dbReference type="EC" id="5.6.2.4" evidence="9"/>
<dbReference type="InterPro" id="IPR011545">
    <property type="entry name" value="DEAD/DEAH_box_helicase_dom"/>
</dbReference>
<dbReference type="InterPro" id="IPR027417">
    <property type="entry name" value="P-loop_NTPase"/>
</dbReference>
<dbReference type="Proteomes" id="UP001515480">
    <property type="component" value="Unassembled WGS sequence"/>
</dbReference>
<evidence type="ECO:0000256" key="3">
    <source>
        <dbReference type="ARBA" id="ARBA00022801"/>
    </source>
</evidence>
<dbReference type="GO" id="GO:0000724">
    <property type="term" value="P:double-strand break repair via homologous recombination"/>
    <property type="evidence" value="ECO:0007669"/>
    <property type="project" value="TreeGrafter"/>
</dbReference>
<keyword evidence="2" id="KW-0547">Nucleotide-binding</keyword>
<dbReference type="NCBIfam" id="TIGR00614">
    <property type="entry name" value="recQ_fam"/>
    <property type="match status" value="1"/>
</dbReference>
<dbReference type="Gene3D" id="1.10.10.10">
    <property type="entry name" value="Winged helix-like DNA-binding domain superfamily/Winged helix DNA-binding domain"/>
    <property type="match status" value="1"/>
</dbReference>
<evidence type="ECO:0000313" key="15">
    <source>
        <dbReference type="Proteomes" id="UP001515480"/>
    </source>
</evidence>
<comment type="similarity">
    <text evidence="1">Belongs to the helicase family. RecQ subfamily.</text>
</comment>
<keyword evidence="3" id="KW-0378">Hydrolase</keyword>
<evidence type="ECO:0000256" key="11">
    <source>
        <dbReference type="SAM" id="MobiDB-lite"/>
    </source>
</evidence>
<dbReference type="InterPro" id="IPR001650">
    <property type="entry name" value="Helicase_C-like"/>
</dbReference>
<comment type="catalytic activity">
    <reaction evidence="8">
        <text>Couples ATP hydrolysis with the unwinding of duplex DNA by translocating in the 3'-5' direction.</text>
        <dbReference type="EC" id="5.6.2.4"/>
    </reaction>
</comment>
<dbReference type="FunFam" id="3.40.50.300:FF:001389">
    <property type="entry name" value="ATP-dependent DNA helicase RecQ"/>
    <property type="match status" value="1"/>
</dbReference>
<dbReference type="PANTHER" id="PTHR13710:SF105">
    <property type="entry name" value="ATP-DEPENDENT DNA HELICASE Q1"/>
    <property type="match status" value="1"/>
</dbReference>
<dbReference type="Pfam" id="PF00271">
    <property type="entry name" value="Helicase_C"/>
    <property type="match status" value="1"/>
</dbReference>
<dbReference type="GO" id="GO:0005694">
    <property type="term" value="C:chromosome"/>
    <property type="evidence" value="ECO:0007669"/>
    <property type="project" value="TreeGrafter"/>
</dbReference>
<proteinExistence type="inferred from homology"/>
<dbReference type="Pfam" id="PF00270">
    <property type="entry name" value="DEAD"/>
    <property type="match status" value="1"/>
</dbReference>
<feature type="region of interest" description="Disordered" evidence="11">
    <location>
        <begin position="602"/>
        <end position="651"/>
    </location>
</feature>
<feature type="domain" description="Helicase ATP-binding" evidence="12">
    <location>
        <begin position="88"/>
        <end position="265"/>
    </location>
</feature>
<evidence type="ECO:0000256" key="4">
    <source>
        <dbReference type="ARBA" id="ARBA00022806"/>
    </source>
</evidence>
<accession>A0AB34J082</accession>
<dbReference type="GO" id="GO:0009378">
    <property type="term" value="F:four-way junction helicase activity"/>
    <property type="evidence" value="ECO:0007669"/>
    <property type="project" value="TreeGrafter"/>
</dbReference>
<dbReference type="PROSITE" id="PS51192">
    <property type="entry name" value="HELICASE_ATP_BIND_1"/>
    <property type="match status" value="1"/>
</dbReference>
<dbReference type="InterPro" id="IPR014001">
    <property type="entry name" value="Helicase_ATP-bd"/>
</dbReference>
<evidence type="ECO:0000259" key="13">
    <source>
        <dbReference type="PROSITE" id="PS51194"/>
    </source>
</evidence>
<dbReference type="GO" id="GO:0003677">
    <property type="term" value="F:DNA binding"/>
    <property type="evidence" value="ECO:0007669"/>
    <property type="project" value="UniProtKB-KW"/>
</dbReference>
<evidence type="ECO:0000313" key="14">
    <source>
        <dbReference type="EMBL" id="KAL1510601.1"/>
    </source>
</evidence>
<evidence type="ECO:0000259" key="12">
    <source>
        <dbReference type="PROSITE" id="PS51192"/>
    </source>
</evidence>
<feature type="coiled-coil region" evidence="10">
    <location>
        <begin position="1"/>
        <end position="42"/>
    </location>
</feature>
<keyword evidence="5" id="KW-0067">ATP-binding</keyword>
<evidence type="ECO:0000256" key="9">
    <source>
        <dbReference type="ARBA" id="ARBA00034808"/>
    </source>
</evidence>
<evidence type="ECO:0000256" key="7">
    <source>
        <dbReference type="ARBA" id="ARBA00023235"/>
    </source>
</evidence>
<evidence type="ECO:0000256" key="8">
    <source>
        <dbReference type="ARBA" id="ARBA00034617"/>
    </source>
</evidence>
<organism evidence="14 15">
    <name type="scientific">Prymnesium parvum</name>
    <name type="common">Toxic golden alga</name>
    <dbReference type="NCBI Taxonomy" id="97485"/>
    <lineage>
        <taxon>Eukaryota</taxon>
        <taxon>Haptista</taxon>
        <taxon>Haptophyta</taxon>
        <taxon>Prymnesiophyceae</taxon>
        <taxon>Prymnesiales</taxon>
        <taxon>Prymnesiaceae</taxon>
        <taxon>Prymnesium</taxon>
    </lineage>
</organism>
<name>A0AB34J082_PRYPA</name>
<keyword evidence="4" id="KW-0347">Helicase</keyword>
<dbReference type="SMART" id="SM00487">
    <property type="entry name" value="DEXDc"/>
    <property type="match status" value="1"/>
</dbReference>
<dbReference type="InterPro" id="IPR036388">
    <property type="entry name" value="WH-like_DNA-bd_sf"/>
</dbReference>
<dbReference type="EMBL" id="JBGBPQ010000015">
    <property type="protein sequence ID" value="KAL1510601.1"/>
    <property type="molecule type" value="Genomic_DNA"/>
</dbReference>
<dbReference type="Gene3D" id="3.40.50.300">
    <property type="entry name" value="P-loop containing nucleotide triphosphate hydrolases"/>
    <property type="match status" value="2"/>
</dbReference>
<keyword evidence="7" id="KW-0413">Isomerase</keyword>
<dbReference type="InterPro" id="IPR004589">
    <property type="entry name" value="DNA_helicase_ATP-dep_RecQ"/>
</dbReference>
<dbReference type="GO" id="GO:0016787">
    <property type="term" value="F:hydrolase activity"/>
    <property type="evidence" value="ECO:0007669"/>
    <property type="project" value="UniProtKB-KW"/>
</dbReference>
<protein>
    <recommendedName>
        <fullName evidence="9">DNA 3'-5' helicase</fullName>
        <ecNumber evidence="9">5.6.2.4</ecNumber>
    </recommendedName>
</protein>
<reference evidence="14 15" key="1">
    <citation type="journal article" date="2024" name="Science">
        <title>Giant polyketide synthase enzymes in the biosynthesis of giant marine polyether toxins.</title>
        <authorList>
            <person name="Fallon T.R."/>
            <person name="Shende V.V."/>
            <person name="Wierzbicki I.H."/>
            <person name="Pendleton A.L."/>
            <person name="Watervoot N.F."/>
            <person name="Auber R.P."/>
            <person name="Gonzalez D.J."/>
            <person name="Wisecaver J.H."/>
            <person name="Moore B.S."/>
        </authorList>
    </citation>
    <scope>NUCLEOTIDE SEQUENCE [LARGE SCALE GENOMIC DNA]</scope>
    <source>
        <strain evidence="14 15">12B1</strain>
    </source>
</reference>
<evidence type="ECO:0000256" key="1">
    <source>
        <dbReference type="ARBA" id="ARBA00005446"/>
    </source>
</evidence>
<feature type="compositionally biased region" description="Basic and acidic residues" evidence="11">
    <location>
        <begin position="607"/>
        <end position="619"/>
    </location>
</feature>
<evidence type="ECO:0000256" key="5">
    <source>
        <dbReference type="ARBA" id="ARBA00022840"/>
    </source>
</evidence>
<dbReference type="PROSITE" id="PS51194">
    <property type="entry name" value="HELICASE_CTER"/>
    <property type="match status" value="1"/>
</dbReference>
<evidence type="ECO:0000256" key="2">
    <source>
        <dbReference type="ARBA" id="ARBA00022741"/>
    </source>
</evidence>